<comment type="similarity">
    <text evidence="1">Belongs to the protein kinase superfamily. ADCK protein kinase family.</text>
</comment>
<gene>
    <name evidence="4" type="ORF">SELMODRAFT_141585</name>
</gene>
<dbReference type="Proteomes" id="UP000001514">
    <property type="component" value="Unassembled WGS sequence"/>
</dbReference>
<sequence length="506" mass="57150">MSLAVVRSQFSPRIAAFLVGEATLMRRLVAESEAPTCVPLSYHSDIQPSYVLWIFSSLVEGMMLLLRALYLVVVFAPALAVAPFADPSDAKLRLFWLELFHSSLERAGAAFIKWGQWAATRPDLFPKDVCETMSKLHSKAPAHSFSQTRKTVEGAFGKRIEELFEDFEEEPLASGSVAQVHRAVLRGQGKKPVTVAVKVRHPGVTEVIRRDFILINWVVKACSHFSGLRYLRLEDSVQQFAVFMLTQVDLAREAAHLSRFLYNFRSWKDVSFPKPLYPLVHPAVLVETYERGESVSRFVDSPKRSHINSALAHIGTHTLLKMLLVDNFIHADLHPGNILVRMERFNPVPGKGLFRSHPHLVFLDVGMTAELSNKDRRTLLEFFKGIAMRDGRKTAECALQFSELQTCPDPKGFVREVEDCFKDWNAMDSAVLHTGDCIQELLERVRRHKVNIDGDVCTVIVTTLVLEGWQRKLDPEYNIMETLQSLVLQSNMASSLSYTIDSIMAP</sequence>
<dbReference type="CDD" id="cd13971">
    <property type="entry name" value="ADCK2-like"/>
    <property type="match status" value="1"/>
</dbReference>
<dbReference type="Gramene" id="EFJ35464">
    <property type="protein sequence ID" value="EFJ35464"/>
    <property type="gene ID" value="SELMODRAFT_141585"/>
</dbReference>
<evidence type="ECO:0000259" key="3">
    <source>
        <dbReference type="Pfam" id="PF03109"/>
    </source>
</evidence>
<keyword evidence="2" id="KW-1133">Transmembrane helix</keyword>
<name>D8QXQ5_SELML</name>
<keyword evidence="2" id="KW-0812">Transmembrane</keyword>
<proteinExistence type="inferred from homology"/>
<dbReference type="OrthoDB" id="1290869at2759"/>
<dbReference type="HOGENOM" id="CLU_006533_6_1_1"/>
<dbReference type="FunCoup" id="D8QXQ5">
    <property type="interactions" value="3227"/>
</dbReference>
<dbReference type="Pfam" id="PF03109">
    <property type="entry name" value="ABC1"/>
    <property type="match status" value="1"/>
</dbReference>
<evidence type="ECO:0000313" key="5">
    <source>
        <dbReference type="Proteomes" id="UP000001514"/>
    </source>
</evidence>
<dbReference type="eggNOG" id="KOG1236">
    <property type="taxonomic scope" value="Eukaryota"/>
</dbReference>
<dbReference type="EMBL" id="GL377568">
    <property type="protein sequence ID" value="EFJ35464.1"/>
    <property type="molecule type" value="Genomic_DNA"/>
</dbReference>
<dbReference type="STRING" id="88036.D8QXQ5"/>
<organism evidence="5">
    <name type="scientific">Selaginella moellendorffii</name>
    <name type="common">Spikemoss</name>
    <dbReference type="NCBI Taxonomy" id="88036"/>
    <lineage>
        <taxon>Eukaryota</taxon>
        <taxon>Viridiplantae</taxon>
        <taxon>Streptophyta</taxon>
        <taxon>Embryophyta</taxon>
        <taxon>Tracheophyta</taxon>
        <taxon>Lycopodiopsida</taxon>
        <taxon>Selaginellales</taxon>
        <taxon>Selaginellaceae</taxon>
        <taxon>Selaginella</taxon>
    </lineage>
</organism>
<reference evidence="4 5" key="1">
    <citation type="journal article" date="2011" name="Science">
        <title>The Selaginella genome identifies genetic changes associated with the evolution of vascular plants.</title>
        <authorList>
            <person name="Banks J.A."/>
            <person name="Nishiyama T."/>
            <person name="Hasebe M."/>
            <person name="Bowman J.L."/>
            <person name="Gribskov M."/>
            <person name="dePamphilis C."/>
            <person name="Albert V.A."/>
            <person name="Aono N."/>
            <person name="Aoyama T."/>
            <person name="Ambrose B.A."/>
            <person name="Ashton N.W."/>
            <person name="Axtell M.J."/>
            <person name="Barker E."/>
            <person name="Barker M.S."/>
            <person name="Bennetzen J.L."/>
            <person name="Bonawitz N.D."/>
            <person name="Chapple C."/>
            <person name="Cheng C."/>
            <person name="Correa L.G."/>
            <person name="Dacre M."/>
            <person name="DeBarry J."/>
            <person name="Dreyer I."/>
            <person name="Elias M."/>
            <person name="Engstrom E.M."/>
            <person name="Estelle M."/>
            <person name="Feng L."/>
            <person name="Finet C."/>
            <person name="Floyd S.K."/>
            <person name="Frommer W.B."/>
            <person name="Fujita T."/>
            <person name="Gramzow L."/>
            <person name="Gutensohn M."/>
            <person name="Harholt J."/>
            <person name="Hattori M."/>
            <person name="Heyl A."/>
            <person name="Hirai T."/>
            <person name="Hiwatashi Y."/>
            <person name="Ishikawa M."/>
            <person name="Iwata M."/>
            <person name="Karol K.G."/>
            <person name="Koehler B."/>
            <person name="Kolukisaoglu U."/>
            <person name="Kubo M."/>
            <person name="Kurata T."/>
            <person name="Lalonde S."/>
            <person name="Li K."/>
            <person name="Li Y."/>
            <person name="Litt A."/>
            <person name="Lyons E."/>
            <person name="Manning G."/>
            <person name="Maruyama T."/>
            <person name="Michael T.P."/>
            <person name="Mikami K."/>
            <person name="Miyazaki S."/>
            <person name="Morinaga S."/>
            <person name="Murata T."/>
            <person name="Mueller-Roeber B."/>
            <person name="Nelson D.R."/>
            <person name="Obara M."/>
            <person name="Oguri Y."/>
            <person name="Olmstead R.G."/>
            <person name="Onodera N."/>
            <person name="Petersen B.L."/>
            <person name="Pils B."/>
            <person name="Prigge M."/>
            <person name="Rensing S.A."/>
            <person name="Riano-Pachon D.M."/>
            <person name="Roberts A.W."/>
            <person name="Sato Y."/>
            <person name="Scheller H.V."/>
            <person name="Schulz B."/>
            <person name="Schulz C."/>
            <person name="Shakirov E.V."/>
            <person name="Shibagaki N."/>
            <person name="Shinohara N."/>
            <person name="Shippen D.E."/>
            <person name="Soerensen I."/>
            <person name="Sotooka R."/>
            <person name="Sugimoto N."/>
            <person name="Sugita M."/>
            <person name="Sumikawa N."/>
            <person name="Tanurdzic M."/>
            <person name="Theissen G."/>
            <person name="Ulvskov P."/>
            <person name="Wakazuki S."/>
            <person name="Weng J.K."/>
            <person name="Willats W.W."/>
            <person name="Wipf D."/>
            <person name="Wolf P.G."/>
            <person name="Yang L."/>
            <person name="Zimmer A.D."/>
            <person name="Zhu Q."/>
            <person name="Mitros T."/>
            <person name="Hellsten U."/>
            <person name="Loque D."/>
            <person name="Otillar R."/>
            <person name="Salamov A."/>
            <person name="Schmutz J."/>
            <person name="Shapiro H."/>
            <person name="Lindquist E."/>
            <person name="Lucas S."/>
            <person name="Rokhsar D."/>
            <person name="Grigoriev I.V."/>
        </authorList>
    </citation>
    <scope>NUCLEOTIDE SEQUENCE [LARGE SCALE GENOMIC DNA]</scope>
</reference>
<dbReference type="SUPFAM" id="SSF56112">
    <property type="entry name" value="Protein kinase-like (PK-like)"/>
    <property type="match status" value="1"/>
</dbReference>
<dbReference type="InterPro" id="IPR052402">
    <property type="entry name" value="ADCK_kinase"/>
</dbReference>
<protein>
    <recommendedName>
        <fullName evidence="3">ABC1 atypical kinase-like domain-containing protein</fullName>
    </recommendedName>
</protein>
<feature type="domain" description="ABC1 atypical kinase-like" evidence="3">
    <location>
        <begin position="135"/>
        <end position="396"/>
    </location>
</feature>
<dbReference type="InterPro" id="IPR044095">
    <property type="entry name" value="ADCK2_dom"/>
</dbReference>
<accession>D8QXQ5</accession>
<dbReference type="AlphaFoldDB" id="D8QXQ5"/>
<dbReference type="InterPro" id="IPR004147">
    <property type="entry name" value="ABC1_dom"/>
</dbReference>
<keyword evidence="5" id="KW-1185">Reference proteome</keyword>
<evidence type="ECO:0000256" key="2">
    <source>
        <dbReference type="SAM" id="Phobius"/>
    </source>
</evidence>
<keyword evidence="2" id="KW-0472">Membrane</keyword>
<dbReference type="OMA" id="SMVRTHH"/>
<dbReference type="InterPro" id="IPR011009">
    <property type="entry name" value="Kinase-like_dom_sf"/>
</dbReference>
<evidence type="ECO:0000313" key="4">
    <source>
        <dbReference type="EMBL" id="EFJ35464.1"/>
    </source>
</evidence>
<dbReference type="PANTHER" id="PTHR45890:SF1">
    <property type="entry name" value="AARF DOMAIN CONTAINING KINASE 2"/>
    <property type="match status" value="1"/>
</dbReference>
<evidence type="ECO:0000256" key="1">
    <source>
        <dbReference type="ARBA" id="ARBA00009670"/>
    </source>
</evidence>
<dbReference type="InParanoid" id="D8QXQ5"/>
<dbReference type="PANTHER" id="PTHR45890">
    <property type="entry name" value="AARF DOMAIN CONTAINING KINASE 2 (PREDICTED)"/>
    <property type="match status" value="1"/>
</dbReference>
<dbReference type="KEGG" id="smo:SELMODRAFT_141585"/>
<feature type="transmembrane region" description="Helical" evidence="2">
    <location>
        <begin position="64"/>
        <end position="85"/>
    </location>
</feature>